<keyword evidence="3" id="KW-1185">Reference proteome</keyword>
<dbReference type="AlphaFoldDB" id="A0A6A6PPC4"/>
<dbReference type="EMBL" id="MU001638">
    <property type="protein sequence ID" value="KAF2481484.1"/>
    <property type="molecule type" value="Genomic_DNA"/>
</dbReference>
<dbReference type="RefSeq" id="XP_033588054.1">
    <property type="nucleotide sequence ID" value="XM_033735605.1"/>
</dbReference>
<evidence type="ECO:0000256" key="1">
    <source>
        <dbReference type="SAM" id="MobiDB-lite"/>
    </source>
</evidence>
<protein>
    <submittedName>
        <fullName evidence="2">Uncharacterized protein</fullName>
    </submittedName>
</protein>
<feature type="compositionally biased region" description="Polar residues" evidence="1">
    <location>
        <begin position="507"/>
        <end position="518"/>
    </location>
</feature>
<sequence length="654" mass="71524">MSSPTRRTQSTSPFGGGLLNPRREPWMLSPPNPDVDGLIDAIMTRLMANPNDGLGPRFNTQLLQIFEGFRHLHDEKYQLQTDVQQEAERRAAVERAMCESAEQWEVERQEFKAEVKRLELILAKGERGLAEVTLARQDSVLRRGRGRKDRNRDTTLEAVFEFLERSRRYEEHLWHSQRGESDAYVPLHTELIRAVATMKKRPASPSAEMRRLSTRMTLASSNSNLHLNFAVGTPRDVSILEQRTQHSPARKSSAALPEYPPMQPVPSSYRTENDISLSNASVSAFSCDGDLLPDETSDLSLIQAAGTDNDLVAMSRIAQILAKRRKVDPDAIMDKLTKLFNDEPLDSEGVGEIQRYGTPRPSRAATTVIRRATGEPSLVKQPTLKSKASSFFSRWKPQLHIDTASPSKRRFSFEPGDDIDASLSAPALEASPASTTQGRVLRKSASTSVLLGGGSIDDAQIEASLPPLAQSPTTVVSSDESRKPSRIPTPVYSSASLAQPRAERDSSQSSLLTAIKHTSQLSQRSESSSSSSSDASPAAHTHSEIARAVGGLGIRQSPAGRSVSSNQLLEHTNLLRGNAFAAAAARAATSASATVNGDDGKPNGTYHARMRGRRGDASSQSRTSRYYRDLLTMYPQSRGENDDPMGGADRNATL</sequence>
<accession>A0A6A6PPC4</accession>
<evidence type="ECO:0000313" key="2">
    <source>
        <dbReference type="EMBL" id="KAF2481484.1"/>
    </source>
</evidence>
<feature type="compositionally biased region" description="Low complexity" evidence="1">
    <location>
        <begin position="1"/>
        <end position="13"/>
    </location>
</feature>
<feature type="region of interest" description="Disordered" evidence="1">
    <location>
        <begin position="590"/>
        <end position="654"/>
    </location>
</feature>
<evidence type="ECO:0000313" key="3">
    <source>
        <dbReference type="Proteomes" id="UP000799767"/>
    </source>
</evidence>
<reference evidence="2" key="1">
    <citation type="journal article" date="2020" name="Stud. Mycol.">
        <title>101 Dothideomycetes genomes: a test case for predicting lifestyles and emergence of pathogens.</title>
        <authorList>
            <person name="Haridas S."/>
            <person name="Albert R."/>
            <person name="Binder M."/>
            <person name="Bloem J."/>
            <person name="Labutti K."/>
            <person name="Salamov A."/>
            <person name="Andreopoulos B."/>
            <person name="Baker S."/>
            <person name="Barry K."/>
            <person name="Bills G."/>
            <person name="Bluhm B."/>
            <person name="Cannon C."/>
            <person name="Castanera R."/>
            <person name="Culley D."/>
            <person name="Daum C."/>
            <person name="Ezra D."/>
            <person name="Gonzalez J."/>
            <person name="Henrissat B."/>
            <person name="Kuo A."/>
            <person name="Liang C."/>
            <person name="Lipzen A."/>
            <person name="Lutzoni F."/>
            <person name="Magnuson J."/>
            <person name="Mondo S."/>
            <person name="Nolan M."/>
            <person name="Ohm R."/>
            <person name="Pangilinan J."/>
            <person name="Park H.-J."/>
            <person name="Ramirez L."/>
            <person name="Alfaro M."/>
            <person name="Sun H."/>
            <person name="Tritt A."/>
            <person name="Yoshinaga Y."/>
            <person name="Zwiers L.-H."/>
            <person name="Turgeon B."/>
            <person name="Goodwin S."/>
            <person name="Spatafora J."/>
            <person name="Crous P."/>
            <person name="Grigoriev I."/>
        </authorList>
    </citation>
    <scope>NUCLEOTIDE SEQUENCE</scope>
    <source>
        <strain evidence="2">CBS 113389</strain>
    </source>
</reference>
<dbReference type="Proteomes" id="UP000799767">
    <property type="component" value="Unassembled WGS sequence"/>
</dbReference>
<organism evidence="2 3">
    <name type="scientific">Neohortaea acidophila</name>
    <dbReference type="NCBI Taxonomy" id="245834"/>
    <lineage>
        <taxon>Eukaryota</taxon>
        <taxon>Fungi</taxon>
        <taxon>Dikarya</taxon>
        <taxon>Ascomycota</taxon>
        <taxon>Pezizomycotina</taxon>
        <taxon>Dothideomycetes</taxon>
        <taxon>Dothideomycetidae</taxon>
        <taxon>Mycosphaerellales</taxon>
        <taxon>Teratosphaeriaceae</taxon>
        <taxon>Neohortaea</taxon>
    </lineage>
</organism>
<feature type="region of interest" description="Disordered" evidence="1">
    <location>
        <begin position="243"/>
        <end position="271"/>
    </location>
</feature>
<gene>
    <name evidence="2" type="ORF">BDY17DRAFT_312192</name>
</gene>
<proteinExistence type="predicted"/>
<dbReference type="OrthoDB" id="5430717at2759"/>
<feature type="region of interest" description="Disordered" evidence="1">
    <location>
        <begin position="1"/>
        <end position="26"/>
    </location>
</feature>
<feature type="region of interest" description="Disordered" evidence="1">
    <location>
        <begin position="462"/>
        <end position="542"/>
    </location>
</feature>
<feature type="compositionally biased region" description="Low complexity" evidence="1">
    <location>
        <begin position="519"/>
        <end position="536"/>
    </location>
</feature>
<dbReference type="GeneID" id="54476607"/>
<name>A0A6A6PPC4_9PEZI</name>